<dbReference type="SUPFAM" id="SSF56112">
    <property type="entry name" value="Protein kinase-like (PK-like)"/>
    <property type="match status" value="1"/>
</dbReference>
<dbReference type="Pfam" id="PF00069">
    <property type="entry name" value="Pkinase"/>
    <property type="match status" value="1"/>
</dbReference>
<feature type="non-terminal residue" evidence="3">
    <location>
        <position position="1"/>
    </location>
</feature>
<reference evidence="3" key="1">
    <citation type="submission" date="2023-03" db="EMBL/GenBank/DDBJ databases">
        <title>Massive genome expansion in bonnet fungi (Mycena s.s.) driven by repeated elements and novel gene families across ecological guilds.</title>
        <authorList>
            <consortium name="Lawrence Berkeley National Laboratory"/>
            <person name="Harder C.B."/>
            <person name="Miyauchi S."/>
            <person name="Viragh M."/>
            <person name="Kuo A."/>
            <person name="Thoen E."/>
            <person name="Andreopoulos B."/>
            <person name="Lu D."/>
            <person name="Skrede I."/>
            <person name="Drula E."/>
            <person name="Henrissat B."/>
            <person name="Morin E."/>
            <person name="Kohler A."/>
            <person name="Barry K."/>
            <person name="LaButti K."/>
            <person name="Morin E."/>
            <person name="Salamov A."/>
            <person name="Lipzen A."/>
            <person name="Mereny Z."/>
            <person name="Hegedus B."/>
            <person name="Baldrian P."/>
            <person name="Stursova M."/>
            <person name="Weitz H."/>
            <person name="Taylor A."/>
            <person name="Grigoriev I.V."/>
            <person name="Nagy L.G."/>
            <person name="Martin F."/>
            <person name="Kauserud H."/>
        </authorList>
    </citation>
    <scope>NUCLEOTIDE SEQUENCE</scope>
    <source>
        <strain evidence="3">CBHHK188m</strain>
    </source>
</reference>
<dbReference type="PANTHER" id="PTHR44329">
    <property type="entry name" value="SERINE/THREONINE-PROTEIN KINASE TNNI3K-RELATED"/>
    <property type="match status" value="1"/>
</dbReference>
<keyword evidence="3" id="KW-0808">Transferase</keyword>
<dbReference type="GO" id="GO:0004674">
    <property type="term" value="F:protein serine/threonine kinase activity"/>
    <property type="evidence" value="ECO:0007669"/>
    <property type="project" value="TreeGrafter"/>
</dbReference>
<keyword evidence="3" id="KW-0418">Kinase</keyword>
<gene>
    <name evidence="3" type="ORF">DFH07DRAFT_757290</name>
</gene>
<evidence type="ECO:0000313" key="3">
    <source>
        <dbReference type="EMBL" id="KAJ7728439.1"/>
    </source>
</evidence>
<comment type="caution">
    <text evidence="3">The sequence shown here is derived from an EMBL/GenBank/DDBJ whole genome shotgun (WGS) entry which is preliminary data.</text>
</comment>
<proteinExistence type="predicted"/>
<dbReference type="InterPro" id="IPR051681">
    <property type="entry name" value="Ser/Thr_Kinases-Pseudokinases"/>
</dbReference>
<dbReference type="Gene3D" id="1.10.510.10">
    <property type="entry name" value="Transferase(Phosphotransferase) domain 1"/>
    <property type="match status" value="1"/>
</dbReference>
<dbReference type="PROSITE" id="PS50011">
    <property type="entry name" value="PROTEIN_KINASE_DOM"/>
    <property type="match status" value="1"/>
</dbReference>
<dbReference type="PROSITE" id="PS00109">
    <property type="entry name" value="PROTEIN_KINASE_TYR"/>
    <property type="match status" value="1"/>
</dbReference>
<feature type="domain" description="Protein kinase" evidence="2">
    <location>
        <begin position="1"/>
        <end position="225"/>
    </location>
</feature>
<dbReference type="GO" id="GO:0005524">
    <property type="term" value="F:ATP binding"/>
    <property type="evidence" value="ECO:0007669"/>
    <property type="project" value="InterPro"/>
</dbReference>
<feature type="compositionally biased region" description="Polar residues" evidence="1">
    <location>
        <begin position="246"/>
        <end position="256"/>
    </location>
</feature>
<protein>
    <submittedName>
        <fullName evidence="3">Kinase-like domain-containing protein</fullName>
    </submittedName>
</protein>
<dbReference type="EMBL" id="JARJLG010000205">
    <property type="protein sequence ID" value="KAJ7728439.1"/>
    <property type="molecule type" value="Genomic_DNA"/>
</dbReference>
<evidence type="ECO:0000313" key="4">
    <source>
        <dbReference type="Proteomes" id="UP001215280"/>
    </source>
</evidence>
<evidence type="ECO:0000259" key="2">
    <source>
        <dbReference type="PROSITE" id="PS50011"/>
    </source>
</evidence>
<keyword evidence="4" id="KW-1185">Reference proteome</keyword>
<dbReference type="InterPro" id="IPR000719">
    <property type="entry name" value="Prot_kinase_dom"/>
</dbReference>
<dbReference type="AlphaFoldDB" id="A0AAD7HVU1"/>
<name>A0AAD7HVU1_9AGAR</name>
<dbReference type="Proteomes" id="UP001215280">
    <property type="component" value="Unassembled WGS sequence"/>
</dbReference>
<organism evidence="3 4">
    <name type="scientific">Mycena maculata</name>
    <dbReference type="NCBI Taxonomy" id="230809"/>
    <lineage>
        <taxon>Eukaryota</taxon>
        <taxon>Fungi</taxon>
        <taxon>Dikarya</taxon>
        <taxon>Basidiomycota</taxon>
        <taxon>Agaricomycotina</taxon>
        <taxon>Agaricomycetes</taxon>
        <taxon>Agaricomycetidae</taxon>
        <taxon>Agaricales</taxon>
        <taxon>Marasmiineae</taxon>
        <taxon>Mycenaceae</taxon>
        <taxon>Mycena</taxon>
    </lineage>
</organism>
<accession>A0AAD7HVU1</accession>
<dbReference type="PANTHER" id="PTHR44329:SF214">
    <property type="entry name" value="PROTEIN KINASE DOMAIN-CONTAINING PROTEIN"/>
    <property type="match status" value="1"/>
</dbReference>
<sequence length="291" mass="32455">NTLTEPRKKLFREATMWQNLRHPYILPFIGIDSETLHPHLCMVSPWMDGTVLDHLEKNGRDEVDSMLFKIAQGLEYLHLQGVVHGDLRGSNILVNRDWDPCLADFGLSRYSDASLPPSQRAGSTRWMAPELLDPERFGVEFIPTNASDVYAFGCVCLELYTLQHPFAEIARDVGVMWKIHEGMRPERPTEHPLMTDTLWHHVTSYLGEIAVTRPSAENVVRHMAQIAAESGEAEGKKGKEEDTDGPNMQASSSANSGGLLEGLSDQRRSPAAAPLQAPMLHYTTIPPTFTG</sequence>
<dbReference type="InterPro" id="IPR008266">
    <property type="entry name" value="Tyr_kinase_AS"/>
</dbReference>
<feature type="region of interest" description="Disordered" evidence="1">
    <location>
        <begin position="228"/>
        <end position="291"/>
    </location>
</feature>
<dbReference type="InterPro" id="IPR011009">
    <property type="entry name" value="Kinase-like_dom_sf"/>
</dbReference>
<evidence type="ECO:0000256" key="1">
    <source>
        <dbReference type="SAM" id="MobiDB-lite"/>
    </source>
</evidence>